<dbReference type="Pfam" id="PF07584">
    <property type="entry name" value="BatA"/>
    <property type="match status" value="1"/>
</dbReference>
<proteinExistence type="predicted"/>
<sequence>MVLEEFFLFPLGLVALLGAIPLVILYFLRPEPVRRTLPTFRFLADSAGRNASNPIFDRLLRSVLLLVQLLAILALVGSLATPYVLVPESETVSETVLVVDASASMGVSDGGGTRFQRALDAARDEVSGTTSVVVSGPTDSVALRRGSATDARATLDGISVTAASGDLRAAITTAAAVAGKDARIVVLSDFADDSPWQDAVREARARDIVVELRQFAGGGDANVGIVDRRFSGQNVTVTVKNYGDAEVTRTVSLSGTSRQVTLGAGDVGTATFPVPSGGGRVSLSPGDDFSTDDQLAIAAPTDESIDVLVLTNDENRFLTAALSVIPEVTLTVDNPPTSVTPDYDVIVYSNVNKERILRGNIDAGREVVEDGGGVAIQAQSELPDYGNLLLVESEGMKANPTIGTVSDHELTRDITFPPPNKYHVGQLQEGSAHVTAEDGSPLVATADRGAGRILYYGFMEDDSAFKYNYQYPVFWKRAVFHLAGRPTLAELNRQTGGTLTVGPNQSVQTPSGTATGPEVLLDESGFYGAGENTYAAGLLSESESDVAAESLDDQERSSAAPTRVEERLVPDPLTEWAALVALAITFVELAYLRKRGDL</sequence>
<evidence type="ECO:0000313" key="8">
    <source>
        <dbReference type="Proteomes" id="UP000183894"/>
    </source>
</evidence>
<evidence type="ECO:0000259" key="6">
    <source>
        <dbReference type="Pfam" id="PF24157"/>
    </source>
</evidence>
<dbReference type="PANTHER" id="PTHR37464">
    <property type="entry name" value="BLL2463 PROTEIN"/>
    <property type="match status" value="1"/>
</dbReference>
<dbReference type="Gene3D" id="3.40.50.410">
    <property type="entry name" value="von Willebrand factor, type A domain"/>
    <property type="match status" value="1"/>
</dbReference>
<evidence type="ECO:0000259" key="5">
    <source>
        <dbReference type="Pfam" id="PF24156"/>
    </source>
</evidence>
<dbReference type="OrthoDB" id="341248at2157"/>
<dbReference type="InterPro" id="IPR055830">
    <property type="entry name" value="DUF7407"/>
</dbReference>
<feature type="domain" description="DUF7406" evidence="4">
    <location>
        <begin position="485"/>
        <end position="536"/>
    </location>
</feature>
<evidence type="ECO:0000259" key="3">
    <source>
        <dbReference type="Pfam" id="PF07584"/>
    </source>
</evidence>
<dbReference type="Pfam" id="PF24155">
    <property type="entry name" value="DUF7406"/>
    <property type="match status" value="1"/>
</dbReference>
<dbReference type="Pfam" id="PF24157">
    <property type="entry name" value="DUF7408"/>
    <property type="match status" value="1"/>
</dbReference>
<dbReference type="InterPro" id="IPR036465">
    <property type="entry name" value="vWFA_dom_sf"/>
</dbReference>
<keyword evidence="2" id="KW-1133">Transmembrane helix</keyword>
<feature type="domain" description="Aerotolerance regulator N-terminal" evidence="3">
    <location>
        <begin position="7"/>
        <end position="82"/>
    </location>
</feature>
<dbReference type="Gene3D" id="3.40.50.880">
    <property type="match status" value="1"/>
</dbReference>
<dbReference type="Proteomes" id="UP000183894">
    <property type="component" value="Unassembled WGS sequence"/>
</dbReference>
<evidence type="ECO:0000313" key="7">
    <source>
        <dbReference type="EMBL" id="SEK62467.1"/>
    </source>
</evidence>
<dbReference type="InterPro" id="IPR055831">
    <property type="entry name" value="DUF7408"/>
</dbReference>
<dbReference type="InterPro" id="IPR024163">
    <property type="entry name" value="Aerotolerance_reg_N"/>
</dbReference>
<evidence type="ECO:0000259" key="4">
    <source>
        <dbReference type="Pfam" id="PF24155"/>
    </source>
</evidence>
<dbReference type="RefSeq" id="WP_074792359.1">
    <property type="nucleotide sequence ID" value="NZ_FOAD01000001.1"/>
</dbReference>
<protein>
    <submittedName>
        <fullName evidence="7">N-terminal double-transmembrane domain-containing protein</fullName>
    </submittedName>
</protein>
<dbReference type="PANTHER" id="PTHR37464:SF1">
    <property type="entry name" value="BLL2463 PROTEIN"/>
    <property type="match status" value="1"/>
</dbReference>
<feature type="domain" description="DUF7408" evidence="6">
    <location>
        <begin position="306"/>
        <end position="478"/>
    </location>
</feature>
<gene>
    <name evidence="7" type="ORF">SAMN04488691_101915</name>
</gene>
<dbReference type="EMBL" id="FOAD01000001">
    <property type="protein sequence ID" value="SEK62467.1"/>
    <property type="molecule type" value="Genomic_DNA"/>
</dbReference>
<evidence type="ECO:0000256" key="1">
    <source>
        <dbReference type="SAM" id="MobiDB-lite"/>
    </source>
</evidence>
<accession>A0A1H7IL63</accession>
<dbReference type="SUPFAM" id="SSF52317">
    <property type="entry name" value="Class I glutamine amidotransferase-like"/>
    <property type="match status" value="1"/>
</dbReference>
<feature type="region of interest" description="Disordered" evidence="1">
    <location>
        <begin position="495"/>
        <end position="515"/>
    </location>
</feature>
<dbReference type="InterPro" id="IPR055829">
    <property type="entry name" value="DUF7406"/>
</dbReference>
<dbReference type="InterPro" id="IPR029062">
    <property type="entry name" value="Class_I_gatase-like"/>
</dbReference>
<dbReference type="Pfam" id="PF24156">
    <property type="entry name" value="DUF7407"/>
    <property type="match status" value="1"/>
</dbReference>
<keyword evidence="2" id="KW-0472">Membrane</keyword>
<evidence type="ECO:0000256" key="2">
    <source>
        <dbReference type="SAM" id="Phobius"/>
    </source>
</evidence>
<name>A0A1H7IL63_HALLR</name>
<feature type="transmembrane region" description="Helical" evidence="2">
    <location>
        <begin position="63"/>
        <end position="85"/>
    </location>
</feature>
<feature type="compositionally biased region" description="Polar residues" evidence="1">
    <location>
        <begin position="495"/>
        <end position="514"/>
    </location>
</feature>
<dbReference type="SUPFAM" id="SSF53300">
    <property type="entry name" value="vWA-like"/>
    <property type="match status" value="1"/>
</dbReference>
<dbReference type="AlphaFoldDB" id="A0A1H7IL63"/>
<reference evidence="7 8" key="1">
    <citation type="submission" date="2016-10" db="EMBL/GenBank/DDBJ databases">
        <authorList>
            <person name="de Groot N.N."/>
        </authorList>
    </citation>
    <scope>NUCLEOTIDE SEQUENCE [LARGE SCALE GENOMIC DNA]</scope>
    <source>
        <strain evidence="7 8">CDM_5</strain>
    </source>
</reference>
<organism evidence="7 8">
    <name type="scientific">Haloferax larsenii</name>
    <dbReference type="NCBI Taxonomy" id="302484"/>
    <lineage>
        <taxon>Archaea</taxon>
        <taxon>Methanobacteriati</taxon>
        <taxon>Methanobacteriota</taxon>
        <taxon>Stenosarchaea group</taxon>
        <taxon>Halobacteria</taxon>
        <taxon>Halobacteriales</taxon>
        <taxon>Haloferacaceae</taxon>
        <taxon>Haloferax</taxon>
    </lineage>
</organism>
<feature type="domain" description="DUF7407" evidence="5">
    <location>
        <begin position="223"/>
        <end position="294"/>
    </location>
</feature>
<keyword evidence="2 7" id="KW-0812">Transmembrane</keyword>
<feature type="transmembrane region" description="Helical" evidence="2">
    <location>
        <begin position="6"/>
        <end position="28"/>
    </location>
</feature>